<sequence>MHEKLKTSAGFGCEQAHLKVYIDNRPPLEHYQNMAALVPIQIGEILEIGRLTGNHWRKIFNVYAKLCFELMPENFNTWQNLRDQKLLQKGSDQALIFNQTGFNQYIGKSSKEDIHIIMGRTFASSLITDNQYSKDLIWLNEEFAINKPFRFIVCPYFDYRQLSNLKISYLVKLITSLKHVEK</sequence>
<gene>
    <name evidence="1" type="ORF">RI845_11500</name>
</gene>
<keyword evidence="2" id="KW-1185">Reference proteome</keyword>
<organism evidence="1 2">
    <name type="scientific">Thalassotalea nanhaiensis</name>
    <dbReference type="NCBI Taxonomy" id="3065648"/>
    <lineage>
        <taxon>Bacteria</taxon>
        <taxon>Pseudomonadati</taxon>
        <taxon>Pseudomonadota</taxon>
        <taxon>Gammaproteobacteria</taxon>
        <taxon>Alteromonadales</taxon>
        <taxon>Colwelliaceae</taxon>
        <taxon>Thalassotalea</taxon>
    </lineage>
</organism>
<dbReference type="Pfam" id="PF22098">
    <property type="entry name" value="DUF6942"/>
    <property type="match status" value="1"/>
</dbReference>
<evidence type="ECO:0000313" key="1">
    <source>
        <dbReference type="EMBL" id="WNC67146.1"/>
    </source>
</evidence>
<evidence type="ECO:0000313" key="2">
    <source>
        <dbReference type="Proteomes" id="UP001248581"/>
    </source>
</evidence>
<dbReference type="InterPro" id="IPR054222">
    <property type="entry name" value="DUF6942"/>
</dbReference>
<proteinExistence type="predicted"/>
<reference evidence="2" key="1">
    <citation type="submission" date="2023-09" db="EMBL/GenBank/DDBJ databases">
        <authorList>
            <person name="Li S."/>
            <person name="Li X."/>
            <person name="Zhang C."/>
            <person name="Zhao Z."/>
        </authorList>
    </citation>
    <scope>NUCLEOTIDE SEQUENCE [LARGE SCALE GENOMIC DNA]</scope>
    <source>
        <strain evidence="2">SQ345</strain>
    </source>
</reference>
<protein>
    <submittedName>
        <fullName evidence="1">Uncharacterized protein</fullName>
    </submittedName>
</protein>
<name>A0ABY9TFE7_9GAMM</name>
<accession>A0ABY9TFE7</accession>
<dbReference type="RefSeq" id="WP_348386310.1">
    <property type="nucleotide sequence ID" value="NZ_CP134146.1"/>
</dbReference>
<dbReference type="EMBL" id="CP134146">
    <property type="protein sequence ID" value="WNC67146.1"/>
    <property type="molecule type" value="Genomic_DNA"/>
</dbReference>
<dbReference type="Proteomes" id="UP001248581">
    <property type="component" value="Chromosome"/>
</dbReference>